<dbReference type="RefSeq" id="WP_199396945.1">
    <property type="nucleotide sequence ID" value="NZ_JAEMHK010000019.1"/>
</dbReference>
<sequence>MSETQSLSHRLTDEIVAIIEKGVDAELSEETFNDYCMQLFDLQYKSNTIFREFCDLKKVRPGDISRWQDVPMVYNDVFKTHLVASFPLEQSVMACLTGGTTSLTQRGRIFRDEDGKRLVFGANKMMTGSFLFPDFEEGKRCRILILAPSPEMAPSMGMAIGMDQTRQAFGTPDSMFLLGKTGIDVKNLLKALRESEASGVPVALIGATAAYVYFFQACRRKKITFKLPAGSRVCDGGGYRGRFGVVTRDDYYSMVEEILSVPRHFCVNVLGEAETATNLFDDALRRHIKGLPEKKLARPVPPWSRVLAMNIDDLSPLPDGEVGLLAHWDLANVPTVLAVITDNLGYTTDNGRSCEMVGRAKIENGKVSPLPDEERTMGPMGDSAIFRMLETYTNFSIDLKMRLAKDPKVAPSVREEIEARPGSVASCPQVVDEILVSQADQEAAEQRDRALGAFRDQTDRPMDWYAAEAERQKLVDHPAGLKSEKPATEQKTK</sequence>
<evidence type="ECO:0000313" key="3">
    <source>
        <dbReference type="EMBL" id="MBJ6802475.1"/>
    </source>
</evidence>
<feature type="region of interest" description="Disordered" evidence="1">
    <location>
        <begin position="473"/>
        <end position="493"/>
    </location>
</feature>
<reference evidence="3 4" key="1">
    <citation type="submission" date="2020-12" db="EMBL/GenBank/DDBJ databases">
        <title>Geomonas sp. Red259, isolated from paddy soil.</title>
        <authorList>
            <person name="Xu Z."/>
            <person name="Zhang Z."/>
            <person name="Masuda Y."/>
            <person name="Itoh H."/>
            <person name="Senoo K."/>
        </authorList>
    </citation>
    <scope>NUCLEOTIDE SEQUENCE [LARGE SCALE GENOMIC DNA]</scope>
    <source>
        <strain evidence="3 4">Red259</strain>
    </source>
</reference>
<dbReference type="InterPro" id="IPR007534">
    <property type="entry name" value="LuxE"/>
</dbReference>
<evidence type="ECO:0000313" key="4">
    <source>
        <dbReference type="Proteomes" id="UP000641025"/>
    </source>
</evidence>
<protein>
    <submittedName>
        <fullName evidence="3">Acyl-protein synthetase</fullName>
    </submittedName>
</protein>
<keyword evidence="4" id="KW-1185">Reference proteome</keyword>
<feature type="domain" description="Acyl-protein synthetase LuxE" evidence="2">
    <location>
        <begin position="28"/>
        <end position="359"/>
    </location>
</feature>
<proteinExistence type="predicted"/>
<dbReference type="EMBL" id="JAEMHK010000019">
    <property type="protein sequence ID" value="MBJ6802475.1"/>
    <property type="molecule type" value="Genomic_DNA"/>
</dbReference>
<gene>
    <name evidence="3" type="ORF">JFN90_20290</name>
</gene>
<feature type="compositionally biased region" description="Basic and acidic residues" evidence="1">
    <location>
        <begin position="482"/>
        <end position="493"/>
    </location>
</feature>
<comment type="caution">
    <text evidence="3">The sequence shown here is derived from an EMBL/GenBank/DDBJ whole genome shotgun (WGS) entry which is preliminary data.</text>
</comment>
<evidence type="ECO:0000256" key="1">
    <source>
        <dbReference type="SAM" id="MobiDB-lite"/>
    </source>
</evidence>
<dbReference type="Pfam" id="PF04443">
    <property type="entry name" value="LuxE"/>
    <property type="match status" value="1"/>
</dbReference>
<evidence type="ECO:0000259" key="2">
    <source>
        <dbReference type="Pfam" id="PF04443"/>
    </source>
</evidence>
<accession>A0ABS0YY98</accession>
<name>A0ABS0YY98_9BACT</name>
<organism evidence="3 4">
    <name type="scientific">Geomonas propionica</name>
    <dbReference type="NCBI Taxonomy" id="2798582"/>
    <lineage>
        <taxon>Bacteria</taxon>
        <taxon>Pseudomonadati</taxon>
        <taxon>Thermodesulfobacteriota</taxon>
        <taxon>Desulfuromonadia</taxon>
        <taxon>Geobacterales</taxon>
        <taxon>Geobacteraceae</taxon>
        <taxon>Geomonas</taxon>
    </lineage>
</organism>
<dbReference type="Proteomes" id="UP000641025">
    <property type="component" value="Unassembled WGS sequence"/>
</dbReference>